<organism evidence="3 4">
    <name type="scientific">Haliovirga abyssi</name>
    <dbReference type="NCBI Taxonomy" id="2996794"/>
    <lineage>
        <taxon>Bacteria</taxon>
        <taxon>Fusobacteriati</taxon>
        <taxon>Fusobacteriota</taxon>
        <taxon>Fusobacteriia</taxon>
        <taxon>Fusobacteriales</taxon>
        <taxon>Haliovirgaceae</taxon>
        <taxon>Haliovirga</taxon>
    </lineage>
</organism>
<evidence type="ECO:0000256" key="1">
    <source>
        <dbReference type="SAM" id="Coils"/>
    </source>
</evidence>
<dbReference type="KEGG" id="haby:HLVA_01520"/>
<dbReference type="EMBL" id="AP027059">
    <property type="protein sequence ID" value="BDU49583.1"/>
    <property type="molecule type" value="Genomic_DNA"/>
</dbReference>
<name>A0AAU9DBU0_9FUSO</name>
<keyword evidence="4" id="KW-1185">Reference proteome</keyword>
<feature type="transmembrane region" description="Helical" evidence="2">
    <location>
        <begin position="20"/>
        <end position="41"/>
    </location>
</feature>
<protein>
    <submittedName>
        <fullName evidence="3">Uncharacterized protein</fullName>
    </submittedName>
</protein>
<evidence type="ECO:0000313" key="4">
    <source>
        <dbReference type="Proteomes" id="UP001321582"/>
    </source>
</evidence>
<evidence type="ECO:0000256" key="2">
    <source>
        <dbReference type="SAM" id="Phobius"/>
    </source>
</evidence>
<keyword evidence="2" id="KW-0472">Membrane</keyword>
<proteinExistence type="predicted"/>
<dbReference type="Gene3D" id="3.30.70.60">
    <property type="match status" value="1"/>
</dbReference>
<feature type="coiled-coil region" evidence="1">
    <location>
        <begin position="47"/>
        <end position="74"/>
    </location>
</feature>
<dbReference type="Proteomes" id="UP001321582">
    <property type="component" value="Chromosome"/>
</dbReference>
<dbReference type="RefSeq" id="WP_307904533.1">
    <property type="nucleotide sequence ID" value="NZ_AP027059.1"/>
</dbReference>
<evidence type="ECO:0000313" key="3">
    <source>
        <dbReference type="EMBL" id="BDU49583.1"/>
    </source>
</evidence>
<keyword evidence="2" id="KW-0812">Transmembrane</keyword>
<sequence length="221" mass="25504">MAEIFGKEIDIDVKIDEKGIMALSIVASIILIAATGYFIIYPKVIKITQNKQEVKKKNQEIVKVEKAYKSIKSKYDLANKIYSNQKDKLEILNSKFANSSLKNETDLKIAIQKFIDYFKLDILKTGSVQIDAKEIKIEPANDKDKKIKIYKRMYIPYTVQGNLKDITTFFYYLENSKWLLTFKKSDLSIKKLETKNMSQDTGKIEVNFKVGAYVLEKVVSK</sequence>
<accession>A0AAU9DBU0</accession>
<keyword evidence="2" id="KW-1133">Transmembrane helix</keyword>
<dbReference type="AlphaFoldDB" id="A0AAU9DBU0"/>
<dbReference type="InterPro" id="IPR014717">
    <property type="entry name" value="Transl_elong_EF1B/ribsomal_bS6"/>
</dbReference>
<keyword evidence="1" id="KW-0175">Coiled coil</keyword>
<gene>
    <name evidence="3" type="ORF">HLVA_01520</name>
</gene>
<reference evidence="3 4" key="1">
    <citation type="submission" date="2022-11" db="EMBL/GenBank/DDBJ databases">
        <title>Haliovirga abyssi gen. nov., sp. nov., a mesophilic fermentative bacterium isolated from the Iheya North hydrothermal field and the proposal of Haliovirgaceae fam. nov.</title>
        <authorList>
            <person name="Miyazaki U."/>
            <person name="Tame A."/>
            <person name="Miyazaki J."/>
            <person name="Takai K."/>
            <person name="Sawayama S."/>
            <person name="Kitajima M."/>
            <person name="Okamoto A."/>
            <person name="Nakagawa S."/>
        </authorList>
    </citation>
    <scope>NUCLEOTIDE SEQUENCE [LARGE SCALE GENOMIC DNA]</scope>
    <source>
        <strain evidence="3 4">IC12</strain>
    </source>
</reference>